<evidence type="ECO:0000313" key="3">
    <source>
        <dbReference type="EMBL" id="MBP0904250.1"/>
    </source>
</evidence>
<keyword evidence="4" id="KW-1185">Reference proteome</keyword>
<feature type="domain" description="Activator of Hsp90 ATPase homologue 1/2-like C-terminal" evidence="2">
    <location>
        <begin position="17"/>
        <end position="139"/>
    </location>
</feature>
<dbReference type="EMBL" id="JAGJCB010000009">
    <property type="protein sequence ID" value="MBP0904250.1"/>
    <property type="molecule type" value="Genomic_DNA"/>
</dbReference>
<name>A0ABS4BUI3_9FLAO</name>
<dbReference type="Gene3D" id="3.30.530.20">
    <property type="match status" value="1"/>
</dbReference>
<sequence>MFLNQIIQQLTQLKKNSENVYKAITQQIDKWWTEDFLGSSKKVNEEFTIRFGTTFKTLKVTELTPNKKVVWTCIDTLIDIPELPNNTEWKGTEIVWNLDNNATNTKISLTHIGLTPKVKCYNICEKGWVSFLDSLKLFVETGKGSPFQNKQENI</sequence>
<comment type="caution">
    <text evidence="3">The sequence shown here is derived from an EMBL/GenBank/DDBJ whole genome shotgun (WGS) entry which is preliminary data.</text>
</comment>
<gene>
    <name evidence="3" type="ORF">J8H85_10455</name>
</gene>
<dbReference type="CDD" id="cd07814">
    <property type="entry name" value="SRPBCC_CalC_Aha1-like"/>
    <property type="match status" value="1"/>
</dbReference>
<accession>A0ABS4BUI3</accession>
<dbReference type="InterPro" id="IPR023393">
    <property type="entry name" value="START-like_dom_sf"/>
</dbReference>
<dbReference type="InterPro" id="IPR013538">
    <property type="entry name" value="ASHA1/2-like_C"/>
</dbReference>
<reference evidence="3 4" key="1">
    <citation type="submission" date="2021-04" db="EMBL/GenBank/DDBJ databases">
        <title>Mariniflexile gromovii gen. nov., sp. nov., a gliding bacterium isolated from the sea urchin Strongylocentrotus intermedius.</title>
        <authorList>
            <person name="Ko S."/>
            <person name="Le V."/>
            <person name="Ahn C.-Y."/>
            <person name="Oh H.-M."/>
        </authorList>
    </citation>
    <scope>NUCLEOTIDE SEQUENCE [LARGE SCALE GENOMIC DNA]</scope>
    <source>
        <strain evidence="3 4">KCTC 12570</strain>
    </source>
</reference>
<evidence type="ECO:0000313" key="4">
    <source>
        <dbReference type="Proteomes" id="UP000670776"/>
    </source>
</evidence>
<evidence type="ECO:0000259" key="2">
    <source>
        <dbReference type="Pfam" id="PF08327"/>
    </source>
</evidence>
<organism evidence="3 4">
    <name type="scientific">Mariniflexile gromovii</name>
    <dbReference type="NCBI Taxonomy" id="362523"/>
    <lineage>
        <taxon>Bacteria</taxon>
        <taxon>Pseudomonadati</taxon>
        <taxon>Bacteroidota</taxon>
        <taxon>Flavobacteriia</taxon>
        <taxon>Flavobacteriales</taxon>
        <taxon>Flavobacteriaceae</taxon>
        <taxon>Mariniflexile</taxon>
    </lineage>
</organism>
<evidence type="ECO:0000256" key="1">
    <source>
        <dbReference type="ARBA" id="ARBA00006817"/>
    </source>
</evidence>
<protein>
    <submittedName>
        <fullName evidence="3">SRPBCC domain-containing protein</fullName>
    </submittedName>
</protein>
<dbReference type="SUPFAM" id="SSF55961">
    <property type="entry name" value="Bet v1-like"/>
    <property type="match status" value="1"/>
</dbReference>
<dbReference type="Pfam" id="PF08327">
    <property type="entry name" value="AHSA1"/>
    <property type="match status" value="1"/>
</dbReference>
<dbReference type="Proteomes" id="UP000670776">
    <property type="component" value="Unassembled WGS sequence"/>
</dbReference>
<proteinExistence type="inferred from homology"/>
<comment type="similarity">
    <text evidence="1">Belongs to the AHA1 family.</text>
</comment>